<comment type="subcellular location">
    <subcellularLocation>
        <location evidence="1">Membrane</location>
        <topology evidence="1">Multi-pass membrane protein</topology>
    </subcellularLocation>
</comment>
<reference evidence="8" key="1">
    <citation type="journal article" date="2019" name="Int. J. Syst. Evol. Microbiol.">
        <title>The Global Catalogue of Microorganisms (GCM) 10K type strain sequencing project: providing services to taxonomists for standard genome sequencing and annotation.</title>
        <authorList>
            <consortium name="The Broad Institute Genomics Platform"/>
            <consortium name="The Broad Institute Genome Sequencing Center for Infectious Disease"/>
            <person name="Wu L."/>
            <person name="Ma J."/>
        </authorList>
    </citation>
    <scope>NUCLEOTIDE SEQUENCE [LARGE SCALE GENOMIC DNA]</scope>
    <source>
        <strain evidence="8">KACC 12633</strain>
    </source>
</reference>
<feature type="transmembrane region" description="Helical" evidence="5">
    <location>
        <begin position="414"/>
        <end position="431"/>
    </location>
</feature>
<keyword evidence="3 5" id="KW-1133">Transmembrane helix</keyword>
<feature type="transmembrane region" description="Helical" evidence="5">
    <location>
        <begin position="58"/>
        <end position="76"/>
    </location>
</feature>
<evidence type="ECO:0000256" key="3">
    <source>
        <dbReference type="ARBA" id="ARBA00022989"/>
    </source>
</evidence>
<feature type="transmembrane region" description="Helical" evidence="5">
    <location>
        <begin position="250"/>
        <end position="272"/>
    </location>
</feature>
<feature type="transmembrane region" description="Helical" evidence="5">
    <location>
        <begin position="88"/>
        <end position="105"/>
    </location>
</feature>
<feature type="transmembrane region" description="Helical" evidence="5">
    <location>
        <begin position="391"/>
        <end position="408"/>
    </location>
</feature>
<feature type="transmembrane region" description="Helical" evidence="5">
    <location>
        <begin position="353"/>
        <end position="370"/>
    </location>
</feature>
<protein>
    <submittedName>
        <fullName evidence="7">O-antigen ligase family protein</fullName>
    </submittedName>
</protein>
<keyword evidence="4 5" id="KW-0472">Membrane</keyword>
<evidence type="ECO:0000313" key="7">
    <source>
        <dbReference type="EMBL" id="MFC5515345.1"/>
    </source>
</evidence>
<dbReference type="Pfam" id="PF04932">
    <property type="entry name" value="Wzy_C"/>
    <property type="match status" value="1"/>
</dbReference>
<feature type="transmembrane region" description="Helical" evidence="5">
    <location>
        <begin position="204"/>
        <end position="220"/>
    </location>
</feature>
<feature type="domain" description="O-antigen ligase-related" evidence="6">
    <location>
        <begin position="210"/>
        <end position="365"/>
    </location>
</feature>
<evidence type="ECO:0000259" key="6">
    <source>
        <dbReference type="Pfam" id="PF04932"/>
    </source>
</evidence>
<keyword evidence="2 5" id="KW-0812">Transmembrane</keyword>
<evidence type="ECO:0000256" key="2">
    <source>
        <dbReference type="ARBA" id="ARBA00022692"/>
    </source>
</evidence>
<dbReference type="Proteomes" id="UP001596150">
    <property type="component" value="Unassembled WGS sequence"/>
</dbReference>
<keyword evidence="7" id="KW-0436">Ligase</keyword>
<comment type="caution">
    <text evidence="7">The sequence shown here is derived from an EMBL/GenBank/DDBJ whole genome shotgun (WGS) entry which is preliminary data.</text>
</comment>
<feature type="transmembrane region" description="Helical" evidence="5">
    <location>
        <begin position="111"/>
        <end position="130"/>
    </location>
</feature>
<evidence type="ECO:0000256" key="4">
    <source>
        <dbReference type="ARBA" id="ARBA00023136"/>
    </source>
</evidence>
<evidence type="ECO:0000313" key="8">
    <source>
        <dbReference type="Proteomes" id="UP001596150"/>
    </source>
</evidence>
<evidence type="ECO:0000256" key="1">
    <source>
        <dbReference type="ARBA" id="ARBA00004141"/>
    </source>
</evidence>
<feature type="transmembrane region" description="Helical" evidence="5">
    <location>
        <begin position="142"/>
        <end position="160"/>
    </location>
</feature>
<dbReference type="EMBL" id="JBHSML010000003">
    <property type="protein sequence ID" value="MFC5515345.1"/>
    <property type="molecule type" value="Genomic_DNA"/>
</dbReference>
<dbReference type="PANTHER" id="PTHR37422:SF21">
    <property type="entry name" value="EXOQ-LIKE PROTEIN"/>
    <property type="match status" value="1"/>
</dbReference>
<keyword evidence="8" id="KW-1185">Reference proteome</keyword>
<sequence>MSDAPIPVELRAASDARSVVGAFGLHGVLLVGFMAYTLVGTRPFADASVAERLEGSPLDRLVVLGLFALALVALVVHYRAALSLCLRNLPLVALTGFSLLSFVWSDYPGLTLRRALLLVFLTTIAAGIAASLQDLRRFHTTWFVGLTLVMLVNLVGTALWPGVAITDIGVRGLYSQKNVAGLVAMITVVAGATWMLGATRARSVLIAALMLAPAILFLVLTRSKTSIGLAGAALMLIALFACAEWRGARFILLMIFVGLVGLAGLLGLFAVFDFDTNRVLTATLGDASFTGRDELWAFALRSAEERFWFGHGYGAFWDVGLAADPLQRLEPGTWLGDVDIGTINQAHNGYLELWLHLGLPAMIVAVLIVLNGALSGTAQASARALPRPDRAAIGFMAMLLWLYLLHNLTEATLFMRGAVLSNVAVLFLFVLSRSRDLADGRPQHLAGGGSRMAAHDALL</sequence>
<organism evidence="7 8">
    <name type="scientific">Kaistia terrae</name>
    <dbReference type="NCBI Taxonomy" id="537017"/>
    <lineage>
        <taxon>Bacteria</taxon>
        <taxon>Pseudomonadati</taxon>
        <taxon>Pseudomonadota</taxon>
        <taxon>Alphaproteobacteria</taxon>
        <taxon>Hyphomicrobiales</taxon>
        <taxon>Kaistiaceae</taxon>
        <taxon>Kaistia</taxon>
    </lineage>
</organism>
<dbReference type="InterPro" id="IPR051533">
    <property type="entry name" value="WaaL-like"/>
</dbReference>
<dbReference type="PANTHER" id="PTHR37422">
    <property type="entry name" value="TEICHURONIC ACID BIOSYNTHESIS PROTEIN TUAE"/>
    <property type="match status" value="1"/>
</dbReference>
<feature type="transmembrane region" description="Helical" evidence="5">
    <location>
        <begin position="226"/>
        <end position="243"/>
    </location>
</feature>
<evidence type="ECO:0000256" key="5">
    <source>
        <dbReference type="SAM" id="Phobius"/>
    </source>
</evidence>
<dbReference type="GO" id="GO:0016874">
    <property type="term" value="F:ligase activity"/>
    <property type="evidence" value="ECO:0007669"/>
    <property type="project" value="UniProtKB-KW"/>
</dbReference>
<feature type="transmembrane region" description="Helical" evidence="5">
    <location>
        <begin position="19"/>
        <end position="38"/>
    </location>
</feature>
<dbReference type="InterPro" id="IPR007016">
    <property type="entry name" value="O-antigen_ligase-rel_domated"/>
</dbReference>
<dbReference type="RefSeq" id="WP_266342396.1">
    <property type="nucleotide sequence ID" value="NZ_JAPKNH010000001.1"/>
</dbReference>
<gene>
    <name evidence="7" type="ORF">ACFPP9_06145</name>
</gene>
<proteinExistence type="predicted"/>
<feature type="transmembrane region" description="Helical" evidence="5">
    <location>
        <begin position="180"/>
        <end position="197"/>
    </location>
</feature>
<name>A0ABW0PS15_9HYPH</name>
<accession>A0ABW0PS15</accession>